<proteinExistence type="predicted"/>
<reference evidence="1 2" key="1">
    <citation type="journal article" date="2020" name="bioRxiv">
        <title>Sequence and annotation of 42 cannabis genomes reveals extensive copy number variation in cannabinoid synthesis and pathogen resistance genes.</title>
        <authorList>
            <person name="Mckernan K.J."/>
            <person name="Helbert Y."/>
            <person name="Kane L.T."/>
            <person name="Ebling H."/>
            <person name="Zhang L."/>
            <person name="Liu B."/>
            <person name="Eaton Z."/>
            <person name="Mclaughlin S."/>
            <person name="Kingan S."/>
            <person name="Baybayan P."/>
            <person name="Concepcion G."/>
            <person name="Jordan M."/>
            <person name="Riva A."/>
            <person name="Barbazuk W."/>
            <person name="Harkins T."/>
        </authorList>
    </citation>
    <scope>NUCLEOTIDE SEQUENCE [LARGE SCALE GENOMIC DNA]</scope>
    <source>
        <strain evidence="2">cv. Jamaican Lion 4</strain>
        <tissue evidence="1">Leaf</tissue>
    </source>
</reference>
<comment type="caution">
    <text evidence="1">The sequence shown here is derived from an EMBL/GenBank/DDBJ whole genome shotgun (WGS) entry which is preliminary data.</text>
</comment>
<dbReference type="AlphaFoldDB" id="A0A7J6I616"/>
<gene>
    <name evidence="1" type="ORF">G4B88_010218</name>
</gene>
<evidence type="ECO:0000313" key="1">
    <source>
        <dbReference type="EMBL" id="KAF4402766.1"/>
    </source>
</evidence>
<dbReference type="EMBL" id="JAATIQ010000006">
    <property type="protein sequence ID" value="KAF4402766.1"/>
    <property type="molecule type" value="Genomic_DNA"/>
</dbReference>
<evidence type="ECO:0000313" key="2">
    <source>
        <dbReference type="Proteomes" id="UP000583929"/>
    </source>
</evidence>
<keyword evidence="2" id="KW-1185">Reference proteome</keyword>
<accession>A0A7J6I616</accession>
<sequence>MSFLTTPIVYPTNTLMTSPSMPCSNDSSGITTFTTTMLSIVQTISWIGFHLPVYVSFACARGRSFRWNRITQLKRNDDTTFYKTLGLSNLEYPTFTQFTFAGFNEQSIFHDQGCSTLFDRASSYTYEFHWTKK</sequence>
<name>A0A7J6I616_CANSA</name>
<organism evidence="1 2">
    <name type="scientific">Cannabis sativa</name>
    <name type="common">Hemp</name>
    <name type="synonym">Marijuana</name>
    <dbReference type="NCBI Taxonomy" id="3483"/>
    <lineage>
        <taxon>Eukaryota</taxon>
        <taxon>Viridiplantae</taxon>
        <taxon>Streptophyta</taxon>
        <taxon>Embryophyta</taxon>
        <taxon>Tracheophyta</taxon>
        <taxon>Spermatophyta</taxon>
        <taxon>Magnoliopsida</taxon>
        <taxon>eudicotyledons</taxon>
        <taxon>Gunneridae</taxon>
        <taxon>Pentapetalae</taxon>
        <taxon>rosids</taxon>
        <taxon>fabids</taxon>
        <taxon>Rosales</taxon>
        <taxon>Cannabaceae</taxon>
        <taxon>Cannabis</taxon>
    </lineage>
</organism>
<protein>
    <submittedName>
        <fullName evidence="1">Uncharacterized protein</fullName>
    </submittedName>
</protein>
<dbReference type="Proteomes" id="UP000583929">
    <property type="component" value="Unassembled WGS sequence"/>
</dbReference>